<dbReference type="PANTHER" id="PTHR31317:SF3">
    <property type="entry name" value="OS07G0133500 PROTEIN"/>
    <property type="match status" value="1"/>
</dbReference>
<evidence type="ECO:0000256" key="1">
    <source>
        <dbReference type="SAM" id="MobiDB-lite"/>
    </source>
</evidence>
<dbReference type="PANTHER" id="PTHR31317">
    <property type="entry name" value="OS08G0163500 PROTEIN"/>
    <property type="match status" value="1"/>
</dbReference>
<organism evidence="2 3">
    <name type="scientific">Zingiber officinale</name>
    <name type="common">Ginger</name>
    <name type="synonym">Amomum zingiber</name>
    <dbReference type="NCBI Taxonomy" id="94328"/>
    <lineage>
        <taxon>Eukaryota</taxon>
        <taxon>Viridiplantae</taxon>
        <taxon>Streptophyta</taxon>
        <taxon>Embryophyta</taxon>
        <taxon>Tracheophyta</taxon>
        <taxon>Spermatophyta</taxon>
        <taxon>Magnoliopsida</taxon>
        <taxon>Liliopsida</taxon>
        <taxon>Zingiberales</taxon>
        <taxon>Zingiberaceae</taxon>
        <taxon>Zingiber</taxon>
    </lineage>
</organism>
<keyword evidence="3" id="KW-1185">Reference proteome</keyword>
<name>A0A8J5IQF2_ZINOF</name>
<dbReference type="Pfam" id="PF06219">
    <property type="entry name" value="DUF1005"/>
    <property type="match status" value="1"/>
</dbReference>
<dbReference type="AlphaFoldDB" id="A0A8J5IQF2"/>
<dbReference type="InterPro" id="IPR010410">
    <property type="entry name" value="DUF1005"/>
</dbReference>
<proteinExistence type="predicted"/>
<dbReference type="OrthoDB" id="748166at2759"/>
<dbReference type="EMBL" id="JACMSC010000001">
    <property type="protein sequence ID" value="KAG6538969.1"/>
    <property type="molecule type" value="Genomic_DNA"/>
</dbReference>
<accession>A0A8J5IQF2</accession>
<feature type="compositionally biased region" description="Polar residues" evidence="1">
    <location>
        <begin position="213"/>
        <end position="233"/>
    </location>
</feature>
<comment type="caution">
    <text evidence="2">The sequence shown here is derived from an EMBL/GenBank/DDBJ whole genome shotgun (WGS) entry which is preliminary data.</text>
</comment>
<reference evidence="2 3" key="1">
    <citation type="submission" date="2020-08" db="EMBL/GenBank/DDBJ databases">
        <title>Plant Genome Project.</title>
        <authorList>
            <person name="Zhang R.-G."/>
        </authorList>
    </citation>
    <scope>NUCLEOTIDE SEQUENCE [LARGE SCALE GENOMIC DNA]</scope>
    <source>
        <tissue evidence="2">Rhizome</tissue>
    </source>
</reference>
<sequence>MDPCPFVRVLVGNLALKVPAAARSAGGAGVHPSAHPCFATVRLHNHLSSQTSSVPLVPADHAADAPAASTALAAGFHLSKADIDRLARKSQSLFSSASGSATTKLKVRIYSGRRGRSCGVRSGRLLGKVSLPLDLKAAAEGKAVVFHSGWVGLGKGAGKAQLYLTVTAETDPKFVFEFDGKPEHSPQVFQVQNNRARQPVFTCSFSRRRHSGDSNWRSNSMPLESSSARNWPSSFAPGREGLGKERKGWSVTVHDLSGSPVALASMVTPFVASPGTDRVSRSNPGAWLILRPGVVGTWEPWARLEAWRERGGPSGDGLGHRFELLSTNPSDPGVCLAESTISASRGGKFTVDLTSACGNPLARTTSSLRPCGESTTPSSDYVGFVMSSTIAGEGRSGVGVRPKVEVGERHVRCADDAAAFVAVAAAVDLSMEACRLFSNKLQRGLSFSNLLRRQSSSPI</sequence>
<feature type="region of interest" description="Disordered" evidence="1">
    <location>
        <begin position="213"/>
        <end position="234"/>
    </location>
</feature>
<evidence type="ECO:0000313" key="3">
    <source>
        <dbReference type="Proteomes" id="UP000734854"/>
    </source>
</evidence>
<gene>
    <name evidence="2" type="ORF">ZIOFF_004121</name>
</gene>
<dbReference type="Proteomes" id="UP000734854">
    <property type="component" value="Unassembled WGS sequence"/>
</dbReference>
<evidence type="ECO:0000313" key="2">
    <source>
        <dbReference type="EMBL" id="KAG6538969.1"/>
    </source>
</evidence>
<protein>
    <submittedName>
        <fullName evidence="2">Uncharacterized protein</fullName>
    </submittedName>
</protein>